<name>A0ACB8Z5Z9_ARCLA</name>
<dbReference type="Proteomes" id="UP001055879">
    <property type="component" value="Linkage Group LG11"/>
</dbReference>
<accession>A0ACB8Z5Z9</accession>
<reference evidence="1 2" key="2">
    <citation type="journal article" date="2022" name="Mol. Ecol. Resour.">
        <title>The genomes of chicory, endive, great burdock and yacon provide insights into Asteraceae paleo-polyploidization history and plant inulin production.</title>
        <authorList>
            <person name="Fan W."/>
            <person name="Wang S."/>
            <person name="Wang H."/>
            <person name="Wang A."/>
            <person name="Jiang F."/>
            <person name="Liu H."/>
            <person name="Zhao H."/>
            <person name="Xu D."/>
            <person name="Zhang Y."/>
        </authorList>
    </citation>
    <scope>NUCLEOTIDE SEQUENCE [LARGE SCALE GENOMIC DNA]</scope>
    <source>
        <strain evidence="2">cv. Niubang</strain>
    </source>
</reference>
<gene>
    <name evidence="1" type="ORF">L6452_32856</name>
</gene>
<organism evidence="1 2">
    <name type="scientific">Arctium lappa</name>
    <name type="common">Greater burdock</name>
    <name type="synonym">Lappa major</name>
    <dbReference type="NCBI Taxonomy" id="4217"/>
    <lineage>
        <taxon>Eukaryota</taxon>
        <taxon>Viridiplantae</taxon>
        <taxon>Streptophyta</taxon>
        <taxon>Embryophyta</taxon>
        <taxon>Tracheophyta</taxon>
        <taxon>Spermatophyta</taxon>
        <taxon>Magnoliopsida</taxon>
        <taxon>eudicotyledons</taxon>
        <taxon>Gunneridae</taxon>
        <taxon>Pentapetalae</taxon>
        <taxon>asterids</taxon>
        <taxon>campanulids</taxon>
        <taxon>Asterales</taxon>
        <taxon>Asteraceae</taxon>
        <taxon>Carduoideae</taxon>
        <taxon>Cardueae</taxon>
        <taxon>Arctiinae</taxon>
        <taxon>Arctium</taxon>
    </lineage>
</organism>
<reference evidence="2" key="1">
    <citation type="journal article" date="2022" name="Mol. Ecol. Resour.">
        <title>The genomes of chicory, endive, great burdock and yacon provide insights into Asteraceae palaeo-polyploidization history and plant inulin production.</title>
        <authorList>
            <person name="Fan W."/>
            <person name="Wang S."/>
            <person name="Wang H."/>
            <person name="Wang A."/>
            <person name="Jiang F."/>
            <person name="Liu H."/>
            <person name="Zhao H."/>
            <person name="Xu D."/>
            <person name="Zhang Y."/>
        </authorList>
    </citation>
    <scope>NUCLEOTIDE SEQUENCE [LARGE SCALE GENOMIC DNA]</scope>
    <source>
        <strain evidence="2">cv. Niubang</strain>
    </source>
</reference>
<sequence length="662" mass="75620">MANSSISAIYTAGLLTKPPTLLRDKYPQWKIRMVNFLEGMDRDLLRLVNDGPHQPMVLVPRVPAIADTAEIPAYYEKKTSNVTEEETGMMENDSKAVRLLIIGRLSKIKTTTRKKYKYNVKERVLVAEMEDWLSDSTSDGEEEPTNLCGMAFADDETDESSEDCSEKVSSPSTSKSELEMDVLKLTDELQMSNKEKKMFLNKKRQLEKMVVFQAKRKEVIRNTCNIPSASLKKNKSVPNAFNEMKKFAPTYSFSVNCNCIQLLMKLKNHFRGSHCFLNQSLNKNPETKPQKKKNNSAKTSNDEMANDHQNPHKSNKKGPIIRWSLSGKNYILVMIDEFSRYTWIEFIRAKSDVPDILIRCYILNDRESLGKFDKKADKGKFIGYSLASKAFIVPRNESRQTEEQSSSEAEDEQETSEETPETSLEETSEPASPSVEPTLEPLNSTTEMSLTTISNAQTLPHIHAPITKWIKDHLHDLIIGSPSERVKTRSATINECYFVNFLSIIEPNMVNEALEDPHWISAMQDELQEFERNKVWTLVPLPKGKFAIGTKWVFRNKKDEDGIIIRNKATLVAKGYCQEEGIDYDETFAPVSRLEAIRIFLAYVAHKGFKVYQMDVKSTFLNGKLNEEVYVQQPPGFENTEFPNHVYYLDKALYGVKQAPRA</sequence>
<dbReference type="EMBL" id="CM042057">
    <property type="protein sequence ID" value="KAI3693028.1"/>
    <property type="molecule type" value="Genomic_DNA"/>
</dbReference>
<proteinExistence type="predicted"/>
<evidence type="ECO:0000313" key="1">
    <source>
        <dbReference type="EMBL" id="KAI3693028.1"/>
    </source>
</evidence>
<evidence type="ECO:0000313" key="2">
    <source>
        <dbReference type="Proteomes" id="UP001055879"/>
    </source>
</evidence>
<protein>
    <submittedName>
        <fullName evidence="1">Uncharacterized protein</fullName>
    </submittedName>
</protein>
<comment type="caution">
    <text evidence="1">The sequence shown here is derived from an EMBL/GenBank/DDBJ whole genome shotgun (WGS) entry which is preliminary data.</text>
</comment>
<keyword evidence="2" id="KW-1185">Reference proteome</keyword>